<organism evidence="3">
    <name type="scientific">Ignavibacterium album</name>
    <dbReference type="NCBI Taxonomy" id="591197"/>
    <lineage>
        <taxon>Bacteria</taxon>
        <taxon>Pseudomonadati</taxon>
        <taxon>Ignavibacteriota</taxon>
        <taxon>Ignavibacteria</taxon>
        <taxon>Ignavibacteriales</taxon>
        <taxon>Ignavibacteriaceae</taxon>
        <taxon>Ignavibacterium</taxon>
    </lineage>
</organism>
<gene>
    <name evidence="3" type="ORF">ENS56_00050</name>
</gene>
<dbReference type="SUPFAM" id="SSF54427">
    <property type="entry name" value="NTF2-like"/>
    <property type="match status" value="1"/>
</dbReference>
<accession>A0A832DDC7</accession>
<protein>
    <submittedName>
        <fullName evidence="3">Nuclear transport factor 2 family protein</fullName>
    </submittedName>
</protein>
<feature type="signal peptide" evidence="1">
    <location>
        <begin position="1"/>
        <end position="23"/>
    </location>
</feature>
<comment type="caution">
    <text evidence="3">The sequence shown here is derived from an EMBL/GenBank/DDBJ whole genome shotgun (WGS) entry which is preliminary data.</text>
</comment>
<feature type="domain" description="SnoaL-like" evidence="2">
    <location>
        <begin position="37"/>
        <end position="144"/>
    </location>
</feature>
<dbReference type="Gene3D" id="3.10.450.50">
    <property type="match status" value="1"/>
</dbReference>
<dbReference type="InterPro" id="IPR032710">
    <property type="entry name" value="NTF2-like_dom_sf"/>
</dbReference>
<keyword evidence="1" id="KW-0732">Signal</keyword>
<evidence type="ECO:0000259" key="2">
    <source>
        <dbReference type="Pfam" id="PF13474"/>
    </source>
</evidence>
<dbReference type="AlphaFoldDB" id="A0A832DDC7"/>
<evidence type="ECO:0000256" key="1">
    <source>
        <dbReference type="SAM" id="SignalP"/>
    </source>
</evidence>
<reference evidence="3" key="1">
    <citation type="journal article" date="2020" name="mSystems">
        <title>Genome- and Community-Level Interaction Insights into Carbon Utilization and Element Cycling Functions of Hydrothermarchaeota in Hydrothermal Sediment.</title>
        <authorList>
            <person name="Zhou Z."/>
            <person name="Liu Y."/>
            <person name="Xu W."/>
            <person name="Pan J."/>
            <person name="Luo Z.H."/>
            <person name="Li M."/>
        </authorList>
    </citation>
    <scope>NUCLEOTIDE SEQUENCE [LARGE SCALE GENOMIC DNA]</scope>
    <source>
        <strain evidence="3">SpSt-500</strain>
    </source>
</reference>
<dbReference type="EMBL" id="DSVI01000001">
    <property type="protein sequence ID" value="HGT46414.1"/>
    <property type="molecule type" value="Genomic_DNA"/>
</dbReference>
<sequence length="156" mass="17838">MKRFVQTMALILTGIIFSGNSFAQQWSNEQKDVWAGVEKYWEVASKGDAQGFMSYFDDSYIGWEYESAVPQNKSNTAKWIANQFKNNSTVVYTITPVAIWVKGDFAFADYFYSQLIKNNQTGKEEYSSGKWTDILMKKDGRWILIGDQGGRTSKSD</sequence>
<proteinExistence type="predicted"/>
<dbReference type="InterPro" id="IPR037401">
    <property type="entry name" value="SnoaL-like"/>
</dbReference>
<feature type="chain" id="PRO_5032947319" evidence="1">
    <location>
        <begin position="24"/>
        <end position="156"/>
    </location>
</feature>
<name>A0A832DDC7_9BACT</name>
<dbReference type="Pfam" id="PF13474">
    <property type="entry name" value="SnoaL_3"/>
    <property type="match status" value="1"/>
</dbReference>
<evidence type="ECO:0000313" key="3">
    <source>
        <dbReference type="EMBL" id="HGT46414.1"/>
    </source>
</evidence>